<keyword evidence="3" id="KW-1185">Reference proteome</keyword>
<evidence type="ECO:0000313" key="3">
    <source>
        <dbReference type="Proteomes" id="UP001196980"/>
    </source>
</evidence>
<proteinExistence type="predicted"/>
<feature type="compositionally biased region" description="Basic residues" evidence="1">
    <location>
        <begin position="40"/>
        <end position="52"/>
    </location>
</feature>
<dbReference type="EMBL" id="JABXWD010000196">
    <property type="protein sequence ID" value="MBV6342107.1"/>
    <property type="molecule type" value="Genomic_DNA"/>
</dbReference>
<sequence length="99" mass="11043">MQGHGNISDGRATMQQRCNAGMDVSGGGQADNKDIVGCSKHPHRHVHGNRYGRRYGKGRYFVADATEEQSLRRCLERMDDKRARIAGRLAEITKVDMKG</sequence>
<reference evidence="2 3" key="1">
    <citation type="journal article" date="2020" name="J Geophys Res Biogeosci">
        <title>Magnetotaxis as an Adaptation to Enable Bacterial Shuttling of Microbial Sulfur and Sulfur Cycling Across Aquatic Oxic#Anoxic Interfaces.</title>
        <authorList>
            <person name="Li J."/>
            <person name="Liu P."/>
            <person name="Wang J."/>
            <person name="Roberts A.P."/>
            <person name="Pan Y."/>
        </authorList>
    </citation>
    <scope>NUCLEOTIDE SEQUENCE [LARGE SCALE GENOMIC DNA]</scope>
    <source>
        <strain evidence="2 3">MYR-1_YQ</strain>
    </source>
</reference>
<accession>A0ABS6RZR1</accession>
<dbReference type="Proteomes" id="UP001196980">
    <property type="component" value="Unassembled WGS sequence"/>
</dbReference>
<feature type="region of interest" description="Disordered" evidence="1">
    <location>
        <begin position="1"/>
        <end position="52"/>
    </location>
</feature>
<organism evidence="2 3">
    <name type="scientific">Candidatus Magnetobacterium casense</name>
    <dbReference type="NCBI Taxonomy" id="1455061"/>
    <lineage>
        <taxon>Bacteria</taxon>
        <taxon>Pseudomonadati</taxon>
        <taxon>Nitrospirota</taxon>
        <taxon>Thermodesulfovibrionia</taxon>
        <taxon>Thermodesulfovibrionales</taxon>
        <taxon>Candidatus Magnetobacteriaceae</taxon>
        <taxon>Candidatus Magnetobacterium</taxon>
    </lineage>
</organism>
<gene>
    <name evidence="2" type="ORF">HWQ67_10970</name>
</gene>
<dbReference type="RefSeq" id="WP_218252728.1">
    <property type="nucleotide sequence ID" value="NZ_JABXWD010000196.1"/>
</dbReference>
<evidence type="ECO:0000313" key="2">
    <source>
        <dbReference type="EMBL" id="MBV6342107.1"/>
    </source>
</evidence>
<protein>
    <submittedName>
        <fullName evidence="2">Uncharacterized protein</fullName>
    </submittedName>
</protein>
<evidence type="ECO:0000256" key="1">
    <source>
        <dbReference type="SAM" id="MobiDB-lite"/>
    </source>
</evidence>
<name>A0ABS6RZR1_9BACT</name>
<comment type="caution">
    <text evidence="2">The sequence shown here is derived from an EMBL/GenBank/DDBJ whole genome shotgun (WGS) entry which is preliminary data.</text>
</comment>